<organism evidence="2">
    <name type="scientific">Desulfofervidus auxilii</name>
    <dbReference type="NCBI Taxonomy" id="1621989"/>
    <lineage>
        <taxon>Bacteria</taxon>
        <taxon>Pseudomonadati</taxon>
        <taxon>Thermodesulfobacteriota</taxon>
        <taxon>Candidatus Desulfofervidia</taxon>
        <taxon>Candidatus Desulfofervidales</taxon>
        <taxon>Candidatus Desulfofervidaceae</taxon>
        <taxon>Candidatus Desulfofervidus</taxon>
    </lineage>
</organism>
<comment type="caution">
    <text evidence="2">The sequence shown here is derived from an EMBL/GenBank/DDBJ whole genome shotgun (WGS) entry which is preliminary data.</text>
</comment>
<dbReference type="InterPro" id="IPR007313">
    <property type="entry name" value="FxsA"/>
</dbReference>
<dbReference type="NCBIfam" id="NF008528">
    <property type="entry name" value="PRK11463.1-2"/>
    <property type="match status" value="1"/>
</dbReference>
<sequence>MFLKLFLLFTLITILELALIIEVGTRIGVMYTIFLIIATAVIGAYLAQTQGLSILMRIQNELKAGILPNDALIEGLLVLIGGVLLLTPGFITDTIGFLCILPPSRRWFREKLKGYFRHQIYWQIYYGG</sequence>
<reference evidence="2" key="1">
    <citation type="journal article" date="2020" name="mSystems">
        <title>Genome- and Community-Level Interaction Insights into Carbon Utilization and Element Cycling Functions of Hydrothermarchaeota in Hydrothermal Sediment.</title>
        <authorList>
            <person name="Zhou Z."/>
            <person name="Liu Y."/>
            <person name="Xu W."/>
            <person name="Pan J."/>
            <person name="Luo Z.H."/>
            <person name="Li M."/>
        </authorList>
    </citation>
    <scope>NUCLEOTIDE SEQUENCE [LARGE SCALE GENOMIC DNA]</scope>
    <source>
        <strain evidence="2">HyVt-113</strain>
    </source>
</reference>
<feature type="transmembrane region" description="Helical" evidence="1">
    <location>
        <begin position="76"/>
        <end position="101"/>
    </location>
</feature>
<dbReference type="Proteomes" id="UP000885706">
    <property type="component" value="Unassembled WGS sequence"/>
</dbReference>
<protein>
    <submittedName>
        <fullName evidence="2">FxsA family protein</fullName>
    </submittedName>
</protein>
<keyword evidence="1" id="KW-0472">Membrane</keyword>
<dbReference type="PANTHER" id="PTHR35335">
    <property type="entry name" value="UPF0716 PROTEIN FXSA"/>
    <property type="match status" value="1"/>
</dbReference>
<keyword evidence="1" id="KW-0812">Transmembrane</keyword>
<evidence type="ECO:0000256" key="1">
    <source>
        <dbReference type="SAM" id="Phobius"/>
    </source>
</evidence>
<dbReference type="Pfam" id="PF04186">
    <property type="entry name" value="FxsA"/>
    <property type="match status" value="1"/>
</dbReference>
<dbReference type="GO" id="GO:0016020">
    <property type="term" value="C:membrane"/>
    <property type="evidence" value="ECO:0007669"/>
    <property type="project" value="InterPro"/>
</dbReference>
<dbReference type="EMBL" id="DQWQ01000074">
    <property type="protein sequence ID" value="HDD35490.1"/>
    <property type="molecule type" value="Genomic_DNA"/>
</dbReference>
<keyword evidence="1" id="KW-1133">Transmembrane helix</keyword>
<name>A0A7V0IAB2_DESA2</name>
<accession>A0A7V0IAB2</accession>
<proteinExistence type="predicted"/>
<evidence type="ECO:0000313" key="2">
    <source>
        <dbReference type="EMBL" id="HDD35490.1"/>
    </source>
</evidence>
<dbReference type="AlphaFoldDB" id="A0A7V0IAB2"/>
<feature type="transmembrane region" description="Helical" evidence="1">
    <location>
        <begin position="31"/>
        <end position="56"/>
    </location>
</feature>
<dbReference type="PANTHER" id="PTHR35335:SF1">
    <property type="entry name" value="UPF0716 PROTEIN FXSA"/>
    <property type="match status" value="1"/>
</dbReference>
<gene>
    <name evidence="2" type="ORF">ENF30_01680</name>
</gene>
<feature type="transmembrane region" description="Helical" evidence="1">
    <location>
        <begin position="6"/>
        <end position="24"/>
    </location>
</feature>